<dbReference type="EMBL" id="WVHS01000005">
    <property type="protein sequence ID" value="MXV17638.1"/>
    <property type="molecule type" value="Genomic_DNA"/>
</dbReference>
<dbReference type="Proteomes" id="UP000451233">
    <property type="component" value="Unassembled WGS sequence"/>
</dbReference>
<dbReference type="Gene3D" id="3.40.50.150">
    <property type="entry name" value="Vaccinia Virus protein VP39"/>
    <property type="match status" value="1"/>
</dbReference>
<dbReference type="GO" id="GO:0032259">
    <property type="term" value="P:methylation"/>
    <property type="evidence" value="ECO:0007669"/>
    <property type="project" value="UniProtKB-KW"/>
</dbReference>
<keyword evidence="2" id="KW-1185">Reference proteome</keyword>
<dbReference type="PANTHER" id="PTHR43167">
    <property type="entry name" value="PUTATIVE (AFU_ORTHOLOGUE AFUA_6G01830)-RELATED"/>
    <property type="match status" value="1"/>
</dbReference>
<dbReference type="PANTHER" id="PTHR43167:SF1">
    <property type="entry name" value="PUTATIVE (AFU_ORTHOLOGUE AFUA_6G01830)-RELATED"/>
    <property type="match status" value="1"/>
</dbReference>
<dbReference type="RefSeq" id="WP_160908627.1">
    <property type="nucleotide sequence ID" value="NZ_WVHS01000005.1"/>
</dbReference>
<proteinExistence type="predicted"/>
<reference evidence="1 2" key="1">
    <citation type="submission" date="2019-11" db="EMBL/GenBank/DDBJ databases">
        <title>Pedobacter sp. HMF7056 Genome sequencing and assembly.</title>
        <authorList>
            <person name="Kang H."/>
            <person name="Kim H."/>
            <person name="Joh K."/>
        </authorList>
    </citation>
    <scope>NUCLEOTIDE SEQUENCE [LARGE SCALE GENOMIC DNA]</scope>
    <source>
        <strain evidence="1 2">HMF7056</strain>
    </source>
</reference>
<sequence>MLRFAFDYLSHRLRANTRHGTHSPFVYRLLDEVIYDERARMEYLDIERLRKALYQDHREITITDLGAGSQLNGSKRKKISTLARNALKPPRLAQLIYRLARASQAATAIELGTCLGITTAYLSRALEHGSVISVEGCPETSRIARGNLEKLGCTNIDLRTGNFDALFPAIAAAEPKLDFVFIDGNHRKQATIDYFDLCLAKVHEGSLLIFDDIYWSEGMKEAWQHIKSHPNVTITIDLFWIGLVFFKKGRSKEDFKIRF</sequence>
<name>A0A7K1Y3F0_9SPHI</name>
<protein>
    <submittedName>
        <fullName evidence="1">SAM-dependent methyltransferase</fullName>
    </submittedName>
</protein>
<gene>
    <name evidence="1" type="ORF">GS398_20220</name>
</gene>
<dbReference type="SUPFAM" id="SSF53335">
    <property type="entry name" value="S-adenosyl-L-methionine-dependent methyltransferases"/>
    <property type="match status" value="1"/>
</dbReference>
<organism evidence="1 2">
    <name type="scientific">Hufsiella ginkgonis</name>
    <dbReference type="NCBI Taxonomy" id="2695274"/>
    <lineage>
        <taxon>Bacteria</taxon>
        <taxon>Pseudomonadati</taxon>
        <taxon>Bacteroidota</taxon>
        <taxon>Sphingobacteriia</taxon>
        <taxon>Sphingobacteriales</taxon>
        <taxon>Sphingobacteriaceae</taxon>
        <taxon>Hufsiella</taxon>
    </lineage>
</organism>
<keyword evidence="1" id="KW-0489">Methyltransferase</keyword>
<evidence type="ECO:0000313" key="1">
    <source>
        <dbReference type="EMBL" id="MXV17638.1"/>
    </source>
</evidence>
<keyword evidence="1" id="KW-0808">Transferase</keyword>
<dbReference type="InterPro" id="IPR029063">
    <property type="entry name" value="SAM-dependent_MTases_sf"/>
</dbReference>
<dbReference type="Pfam" id="PF13578">
    <property type="entry name" value="Methyltransf_24"/>
    <property type="match status" value="1"/>
</dbReference>
<dbReference type="AlphaFoldDB" id="A0A7K1Y3F0"/>
<evidence type="ECO:0000313" key="2">
    <source>
        <dbReference type="Proteomes" id="UP000451233"/>
    </source>
</evidence>
<accession>A0A7K1Y3F0</accession>
<comment type="caution">
    <text evidence="1">The sequence shown here is derived from an EMBL/GenBank/DDBJ whole genome shotgun (WGS) entry which is preliminary data.</text>
</comment>
<dbReference type="GO" id="GO:0008168">
    <property type="term" value="F:methyltransferase activity"/>
    <property type="evidence" value="ECO:0007669"/>
    <property type="project" value="UniProtKB-KW"/>
</dbReference>